<protein>
    <recommendedName>
        <fullName evidence="3">ubiquitinyl hydrolase 1</fullName>
        <ecNumber evidence="3">3.4.19.12</ecNumber>
    </recommendedName>
</protein>
<sequence>FKRHINRDNHLGAKGELADKFATLIRVMWNDDDHDNLPLNIASELAWEKHLMRNSSIVVSLFQGQFCNRLFVEKHPHLLTILDGNDTWNCPRCNCPRRTTKQLSISRLPDILLIHLKRFSFYGPFKDKRYIFELDA</sequence>
<name>A0ABN7X2U1_GIGMA</name>
<dbReference type="Pfam" id="PF00443">
    <property type="entry name" value="UCH"/>
    <property type="match status" value="1"/>
</dbReference>
<reference evidence="9 10" key="1">
    <citation type="submission" date="2021-06" db="EMBL/GenBank/DDBJ databases">
        <authorList>
            <person name="Kallberg Y."/>
            <person name="Tangrot J."/>
            <person name="Rosling A."/>
        </authorList>
    </citation>
    <scope>NUCLEOTIDE SEQUENCE [LARGE SCALE GENOMIC DNA]</scope>
    <source>
        <strain evidence="9 10">120-4 pot B 10/14</strain>
    </source>
</reference>
<evidence type="ECO:0000256" key="1">
    <source>
        <dbReference type="ARBA" id="ARBA00000707"/>
    </source>
</evidence>
<dbReference type="PANTHER" id="PTHR21646">
    <property type="entry name" value="UBIQUITIN CARBOXYL-TERMINAL HYDROLASE"/>
    <property type="match status" value="1"/>
</dbReference>
<comment type="similarity">
    <text evidence="2">Belongs to the peptidase C19 family.</text>
</comment>
<comment type="catalytic activity">
    <reaction evidence="1">
        <text>Thiol-dependent hydrolysis of ester, thioester, amide, peptide and isopeptide bonds formed by the C-terminal Gly of ubiquitin (a 76-residue protein attached to proteins as an intracellular targeting signal).</text>
        <dbReference type="EC" id="3.4.19.12"/>
    </reaction>
</comment>
<accession>A0ABN7X2U1</accession>
<dbReference type="SUPFAM" id="SSF54001">
    <property type="entry name" value="Cysteine proteinases"/>
    <property type="match status" value="1"/>
</dbReference>
<keyword evidence="10" id="KW-1185">Reference proteome</keyword>
<keyword evidence="7" id="KW-0788">Thiol protease</keyword>
<organism evidence="9 10">
    <name type="scientific">Gigaspora margarita</name>
    <dbReference type="NCBI Taxonomy" id="4874"/>
    <lineage>
        <taxon>Eukaryota</taxon>
        <taxon>Fungi</taxon>
        <taxon>Fungi incertae sedis</taxon>
        <taxon>Mucoromycota</taxon>
        <taxon>Glomeromycotina</taxon>
        <taxon>Glomeromycetes</taxon>
        <taxon>Diversisporales</taxon>
        <taxon>Gigasporaceae</taxon>
        <taxon>Gigaspora</taxon>
    </lineage>
</organism>
<dbReference type="EMBL" id="CAJVQB010084761">
    <property type="protein sequence ID" value="CAG8846742.1"/>
    <property type="molecule type" value="Genomic_DNA"/>
</dbReference>
<keyword evidence="4" id="KW-0645">Protease</keyword>
<evidence type="ECO:0000256" key="5">
    <source>
        <dbReference type="ARBA" id="ARBA00022786"/>
    </source>
</evidence>
<keyword evidence="6" id="KW-0378">Hydrolase</keyword>
<feature type="domain" description="Peptidase C19 ubiquitin carboxyl-terminal hydrolase" evidence="8">
    <location>
        <begin position="36"/>
        <end position="128"/>
    </location>
</feature>
<dbReference type="InterPro" id="IPR038765">
    <property type="entry name" value="Papain-like_cys_pep_sf"/>
</dbReference>
<keyword evidence="5" id="KW-0833">Ubl conjugation pathway</keyword>
<dbReference type="EC" id="3.4.19.12" evidence="3"/>
<proteinExistence type="inferred from homology"/>
<evidence type="ECO:0000256" key="4">
    <source>
        <dbReference type="ARBA" id="ARBA00022670"/>
    </source>
</evidence>
<gene>
    <name evidence="9" type="ORF">GMARGA_LOCUS38309</name>
</gene>
<feature type="non-terminal residue" evidence="9">
    <location>
        <position position="1"/>
    </location>
</feature>
<comment type="caution">
    <text evidence="9">The sequence shown here is derived from an EMBL/GenBank/DDBJ whole genome shotgun (WGS) entry which is preliminary data.</text>
</comment>
<evidence type="ECO:0000313" key="10">
    <source>
        <dbReference type="Proteomes" id="UP000789901"/>
    </source>
</evidence>
<evidence type="ECO:0000256" key="2">
    <source>
        <dbReference type="ARBA" id="ARBA00009085"/>
    </source>
</evidence>
<dbReference type="Gene3D" id="3.90.70.10">
    <property type="entry name" value="Cysteine proteinases"/>
    <property type="match status" value="1"/>
</dbReference>
<evidence type="ECO:0000256" key="3">
    <source>
        <dbReference type="ARBA" id="ARBA00012759"/>
    </source>
</evidence>
<evidence type="ECO:0000259" key="8">
    <source>
        <dbReference type="Pfam" id="PF00443"/>
    </source>
</evidence>
<evidence type="ECO:0000313" key="9">
    <source>
        <dbReference type="EMBL" id="CAG8846742.1"/>
    </source>
</evidence>
<dbReference type="InterPro" id="IPR001394">
    <property type="entry name" value="Peptidase_C19_UCH"/>
</dbReference>
<evidence type="ECO:0000256" key="7">
    <source>
        <dbReference type="ARBA" id="ARBA00022807"/>
    </source>
</evidence>
<dbReference type="InterPro" id="IPR050185">
    <property type="entry name" value="Ub_carboxyl-term_hydrolase"/>
</dbReference>
<dbReference type="PANTHER" id="PTHR21646:SF24">
    <property type="entry name" value="UBIQUITIN CARBOXYL-TERMINAL HYDROLASE"/>
    <property type="match status" value="1"/>
</dbReference>
<evidence type="ECO:0000256" key="6">
    <source>
        <dbReference type="ARBA" id="ARBA00022801"/>
    </source>
</evidence>
<dbReference type="Proteomes" id="UP000789901">
    <property type="component" value="Unassembled WGS sequence"/>
</dbReference>